<feature type="chain" id="PRO_5037294484" evidence="5">
    <location>
        <begin position="23"/>
        <end position="344"/>
    </location>
</feature>
<evidence type="ECO:0000313" key="6">
    <source>
        <dbReference type="EMBL" id="QTQ10872.1"/>
    </source>
</evidence>
<dbReference type="PIRSF" id="PIRSF006470">
    <property type="entry name" value="DctB"/>
    <property type="match status" value="1"/>
</dbReference>
<feature type="signal peptide" evidence="5">
    <location>
        <begin position="1"/>
        <end position="22"/>
    </location>
</feature>
<dbReference type="InterPro" id="IPR038404">
    <property type="entry name" value="TRAP_DctP_sf"/>
</dbReference>
<evidence type="ECO:0000256" key="4">
    <source>
        <dbReference type="ARBA" id="ARBA00022729"/>
    </source>
</evidence>
<dbReference type="NCBIfam" id="TIGR00787">
    <property type="entry name" value="dctP"/>
    <property type="match status" value="1"/>
</dbReference>
<dbReference type="InterPro" id="IPR018389">
    <property type="entry name" value="DctP_fam"/>
</dbReference>
<organism evidence="6 7">
    <name type="scientific">Treponema parvum</name>
    <dbReference type="NCBI Taxonomy" id="138851"/>
    <lineage>
        <taxon>Bacteria</taxon>
        <taxon>Pseudomonadati</taxon>
        <taxon>Spirochaetota</taxon>
        <taxon>Spirochaetia</taxon>
        <taxon>Spirochaetales</taxon>
        <taxon>Treponemataceae</taxon>
        <taxon>Treponema</taxon>
    </lineage>
</organism>
<dbReference type="Gene3D" id="3.40.190.170">
    <property type="entry name" value="Bacterial extracellular solute-binding protein, family 7"/>
    <property type="match status" value="1"/>
</dbReference>
<dbReference type="GO" id="GO:0055085">
    <property type="term" value="P:transmembrane transport"/>
    <property type="evidence" value="ECO:0007669"/>
    <property type="project" value="InterPro"/>
</dbReference>
<evidence type="ECO:0000256" key="2">
    <source>
        <dbReference type="ARBA" id="ARBA00009023"/>
    </source>
</evidence>
<evidence type="ECO:0000313" key="7">
    <source>
        <dbReference type="Proteomes" id="UP000671995"/>
    </source>
</evidence>
<keyword evidence="4 5" id="KW-0732">Signal</keyword>
<dbReference type="Proteomes" id="UP000671995">
    <property type="component" value="Chromosome"/>
</dbReference>
<dbReference type="PANTHER" id="PTHR33376:SF4">
    <property type="entry name" value="SIALIC ACID-BINDING PERIPLASMIC PROTEIN SIAP"/>
    <property type="match status" value="1"/>
</dbReference>
<dbReference type="InterPro" id="IPR004682">
    <property type="entry name" value="TRAP_DctP"/>
</dbReference>
<dbReference type="RefSeq" id="WP_210117668.1">
    <property type="nucleotide sequence ID" value="NZ_CP054257.1"/>
</dbReference>
<dbReference type="NCBIfam" id="NF037995">
    <property type="entry name" value="TRAP_S1"/>
    <property type="match status" value="1"/>
</dbReference>
<dbReference type="Pfam" id="PF03480">
    <property type="entry name" value="DctP"/>
    <property type="match status" value="1"/>
</dbReference>
<evidence type="ECO:0000256" key="5">
    <source>
        <dbReference type="SAM" id="SignalP"/>
    </source>
</evidence>
<dbReference type="EMBL" id="CP054257">
    <property type="protein sequence ID" value="QTQ10872.1"/>
    <property type="molecule type" value="Genomic_DNA"/>
</dbReference>
<comment type="similarity">
    <text evidence="2">Belongs to the bacterial solute-binding protein 7 family.</text>
</comment>
<dbReference type="PANTHER" id="PTHR33376">
    <property type="match status" value="1"/>
</dbReference>
<dbReference type="AlphaFoldDB" id="A0A975IBL1"/>
<reference evidence="6" key="1">
    <citation type="submission" date="2020-05" db="EMBL/GenBank/DDBJ databases">
        <authorList>
            <person name="Zeng H."/>
            <person name="Chan Y.K."/>
            <person name="Watt R.M."/>
        </authorList>
    </citation>
    <scope>NUCLEOTIDE SEQUENCE</scope>
    <source>
        <strain evidence="6">ATCC 700773</strain>
    </source>
</reference>
<comment type="subcellular location">
    <subcellularLocation>
        <location evidence="1">Cell envelope</location>
    </subcellularLocation>
</comment>
<protein>
    <submittedName>
        <fullName evidence="6">TRAP transporter substrate-binding protein</fullName>
    </submittedName>
</protein>
<dbReference type="PROSITE" id="PS51257">
    <property type="entry name" value="PROKAR_LIPOPROTEIN"/>
    <property type="match status" value="1"/>
</dbReference>
<evidence type="ECO:0000256" key="1">
    <source>
        <dbReference type="ARBA" id="ARBA00004196"/>
    </source>
</evidence>
<keyword evidence="3" id="KW-0813">Transport</keyword>
<proteinExistence type="inferred from homology"/>
<gene>
    <name evidence="6" type="ORF">HRI96_00880</name>
</gene>
<accession>A0A975IBL1</accession>
<sequence length="344" mass="38103">MKKGFVKSVLPFMCVLALLGCAKEKKTGTDTAGKAAKKYTWTAALNVAETTINYKIVAKFKENIERESNGAVVVNIYPNGQLGGDREMLEGLVNGSINFSSTMTSGMVGFVPQYAIFDMPSVFSDITNMRKVLSDKEFIDKMNSYSKANGIYVLGYSDAGFRQMTSNKLAESVAGMKGIKIRVIQNPYHIEYWKLLGANPLPMDFSEVYIGLQQGEIDAQENPYMNIVGNKFYEAQKYAIETNHLGHTITFLMNNALYEGLSEDMKRLVDKCAADANNYGNGIADDSIIADKKVCTDAGMKIIELSAAEHEKMKAMSQPVYNMVTEKVGSELVSFFLKKIEDNK</sequence>
<evidence type="ECO:0000256" key="3">
    <source>
        <dbReference type="ARBA" id="ARBA00022448"/>
    </source>
</evidence>
<dbReference type="GO" id="GO:0030288">
    <property type="term" value="C:outer membrane-bounded periplasmic space"/>
    <property type="evidence" value="ECO:0007669"/>
    <property type="project" value="InterPro"/>
</dbReference>
<dbReference type="CDD" id="cd13603">
    <property type="entry name" value="PBP2_TRAP_Siap_TeaA_like"/>
    <property type="match status" value="1"/>
</dbReference>
<reference evidence="6" key="2">
    <citation type="journal article" date="2021" name="Microbiol. Resour. Announc.">
        <title>Complete Genome Sequences of Three Human Oral Treponema parvum Isolates.</title>
        <authorList>
            <person name="Zeng H."/>
            <person name="Watt R.M."/>
        </authorList>
    </citation>
    <scope>NUCLEOTIDE SEQUENCE</scope>
    <source>
        <strain evidence="6">ATCC 700773</strain>
    </source>
</reference>
<name>A0A975IBL1_9SPIR</name>